<proteinExistence type="predicted"/>
<name>A0A7X2P9N2_9FIRM</name>
<dbReference type="PANTHER" id="PTHR35004">
    <property type="entry name" value="TRANSPOSASE RV3428C-RELATED"/>
    <property type="match status" value="1"/>
</dbReference>
<dbReference type="PROSITE" id="PS50994">
    <property type="entry name" value="INTEGRASE"/>
    <property type="match status" value="1"/>
</dbReference>
<feature type="domain" description="Integrase catalytic" evidence="2">
    <location>
        <begin position="147"/>
        <end position="321"/>
    </location>
</feature>
<dbReference type="GO" id="GO:0015074">
    <property type="term" value="P:DNA integration"/>
    <property type="evidence" value="ECO:0007669"/>
    <property type="project" value="InterPro"/>
</dbReference>
<dbReference type="GO" id="GO:0003676">
    <property type="term" value="F:nucleic acid binding"/>
    <property type="evidence" value="ECO:0007669"/>
    <property type="project" value="InterPro"/>
</dbReference>
<feature type="region of interest" description="Disordered" evidence="1">
    <location>
        <begin position="405"/>
        <end position="435"/>
    </location>
</feature>
<dbReference type="InterPro" id="IPR001584">
    <property type="entry name" value="Integrase_cat-core"/>
</dbReference>
<evidence type="ECO:0000313" key="3">
    <source>
        <dbReference type="EMBL" id="MST82788.1"/>
    </source>
</evidence>
<dbReference type="Gene3D" id="3.30.420.10">
    <property type="entry name" value="Ribonuclease H-like superfamily/Ribonuclease H"/>
    <property type="match status" value="1"/>
</dbReference>
<keyword evidence="4" id="KW-1185">Reference proteome</keyword>
<comment type="caution">
    <text evidence="3">The sequence shown here is derived from an EMBL/GenBank/DDBJ whole genome shotgun (WGS) entry which is preliminary data.</text>
</comment>
<accession>A0A7X2P9N2</accession>
<gene>
    <name evidence="3" type="ORF">FYJ60_10740</name>
</gene>
<dbReference type="InterPro" id="IPR036397">
    <property type="entry name" value="RNaseH_sf"/>
</dbReference>
<dbReference type="PANTHER" id="PTHR35004:SF6">
    <property type="entry name" value="TRANSPOSASE"/>
    <property type="match status" value="1"/>
</dbReference>
<dbReference type="SUPFAM" id="SSF53098">
    <property type="entry name" value="Ribonuclease H-like"/>
    <property type="match status" value="1"/>
</dbReference>
<evidence type="ECO:0000259" key="2">
    <source>
        <dbReference type="PROSITE" id="PS50994"/>
    </source>
</evidence>
<reference evidence="3 4" key="1">
    <citation type="submission" date="2019-08" db="EMBL/GenBank/DDBJ databases">
        <title>In-depth cultivation of the pig gut microbiome towards novel bacterial diversity and tailored functional studies.</title>
        <authorList>
            <person name="Wylensek D."/>
            <person name="Hitch T.C.A."/>
            <person name="Clavel T."/>
        </authorList>
    </citation>
    <scope>NUCLEOTIDE SEQUENCE [LARGE SCALE GENOMIC DNA]</scope>
    <source>
        <strain evidence="3 4">Oil+RF-744-WCA-WT-13</strain>
    </source>
</reference>
<dbReference type="AlphaFoldDB" id="A0A7X2P9N2"/>
<evidence type="ECO:0000313" key="4">
    <source>
        <dbReference type="Proteomes" id="UP000466864"/>
    </source>
</evidence>
<evidence type="ECO:0000256" key="1">
    <source>
        <dbReference type="SAM" id="MobiDB-lite"/>
    </source>
</evidence>
<dbReference type="NCBIfam" id="NF033546">
    <property type="entry name" value="transpos_IS21"/>
    <property type="match status" value="1"/>
</dbReference>
<dbReference type="EMBL" id="VUMV01000008">
    <property type="protein sequence ID" value="MST82788.1"/>
    <property type="molecule type" value="Genomic_DNA"/>
</dbReference>
<organism evidence="3 4">
    <name type="scientific">Bilifractor porci</name>
    <dbReference type="NCBI Taxonomy" id="2606636"/>
    <lineage>
        <taxon>Bacteria</taxon>
        <taxon>Bacillati</taxon>
        <taxon>Bacillota</taxon>
        <taxon>Clostridia</taxon>
        <taxon>Lachnospirales</taxon>
        <taxon>Lachnospiraceae</taxon>
        <taxon>Bilifractor</taxon>
    </lineage>
</organism>
<protein>
    <submittedName>
        <fullName evidence="3">IS21 family transposase</fullName>
    </submittedName>
</protein>
<dbReference type="Proteomes" id="UP000466864">
    <property type="component" value="Unassembled WGS sequence"/>
</dbReference>
<dbReference type="InterPro" id="IPR012337">
    <property type="entry name" value="RNaseH-like_sf"/>
</dbReference>
<sequence length="447" mass="52335">MHQLTESMNKEDMNGNDLQTIITHGLNQIKEKMGPDFDIRKVNLAEMQRITGVSRAKLRRLKKNNFIVSPHGRTGQKADRTVLTGFTETIDNLLRQNVTNAQVIYDRLKEKSYAGGITQVRVYIEAHRSLIPPKRQLVSPQGNRGRRYSTPAGESYQMDWGFIDVETNADDTYRLACFVMVCHHCGMCYIEFFTNARQENLFIGMLHAFQMMGIPRYILTDNMKSIVIRRASDGSPIWQKDYERFMNTVGFETKLCKPRHPFTKGASERLVRFVKENFLPGRIFTELTDLNYQADHWCLEQNNRYHQSHDCVPFQMHGKECSQKTTRLELTDEIRLYLAPERAISFDGFVAYEGRRFGVPYGYEQKICRVMRDGYTLYIYDQKMQYELTHHNVTWSRKDSFCADQYPKPEPEEEPTASVKAGIHQKESSDHDPWFDQFNLEEGRWHE</sequence>
<feature type="compositionally biased region" description="Basic and acidic residues" evidence="1">
    <location>
        <begin position="424"/>
        <end position="434"/>
    </location>
</feature>